<keyword evidence="3" id="KW-1185">Reference proteome</keyword>
<evidence type="ECO:0000313" key="3">
    <source>
        <dbReference type="Proteomes" id="UP000277498"/>
    </source>
</evidence>
<sequence>MRIAPLLAALSAAAFLVACDDKPACTEAEAEKKLTELMTRMQEVGATSPEKLAALAPKAQDLAAKAQANGGDIGEACKAIDAMIAELK</sequence>
<proteinExistence type="predicted"/>
<dbReference type="PROSITE" id="PS51257">
    <property type="entry name" value="PROKAR_LIPOPROTEIN"/>
    <property type="match status" value="1"/>
</dbReference>
<evidence type="ECO:0000256" key="1">
    <source>
        <dbReference type="SAM" id="SignalP"/>
    </source>
</evidence>
<dbReference type="OrthoDB" id="7875682at2"/>
<dbReference type="RefSeq" id="WP_124088097.1">
    <property type="nucleotide sequence ID" value="NZ_UXAW01000092.1"/>
</dbReference>
<dbReference type="Proteomes" id="UP000277498">
    <property type="component" value="Unassembled WGS sequence"/>
</dbReference>
<feature type="signal peptide" evidence="1">
    <location>
        <begin position="1"/>
        <end position="18"/>
    </location>
</feature>
<name>A0A3P5XCU1_9RHOB</name>
<dbReference type="AlphaFoldDB" id="A0A3P5XCU1"/>
<evidence type="ECO:0008006" key="4">
    <source>
        <dbReference type="Google" id="ProtNLM"/>
    </source>
</evidence>
<organism evidence="2 3">
    <name type="scientific">Pseudogemmobacter humi</name>
    <dbReference type="NCBI Taxonomy" id="2483812"/>
    <lineage>
        <taxon>Bacteria</taxon>
        <taxon>Pseudomonadati</taxon>
        <taxon>Pseudomonadota</taxon>
        <taxon>Alphaproteobacteria</taxon>
        <taxon>Rhodobacterales</taxon>
        <taxon>Paracoccaceae</taxon>
        <taxon>Pseudogemmobacter</taxon>
    </lineage>
</organism>
<gene>
    <name evidence="2" type="ORF">XINFAN_03391</name>
</gene>
<protein>
    <recommendedName>
        <fullName evidence="4">Lipoprotein</fullName>
    </recommendedName>
</protein>
<reference evidence="2 3" key="1">
    <citation type="submission" date="2018-11" db="EMBL/GenBank/DDBJ databases">
        <authorList>
            <person name="Criscuolo A."/>
        </authorList>
    </citation>
    <scope>NUCLEOTIDE SEQUENCE [LARGE SCALE GENOMIC DNA]</scope>
    <source>
        <strain evidence="2">ACIP111625</strain>
    </source>
</reference>
<evidence type="ECO:0000313" key="2">
    <source>
        <dbReference type="EMBL" id="VDC32515.1"/>
    </source>
</evidence>
<keyword evidence="1" id="KW-0732">Signal</keyword>
<feature type="chain" id="PRO_5017993343" description="Lipoprotein" evidence="1">
    <location>
        <begin position="19"/>
        <end position="88"/>
    </location>
</feature>
<dbReference type="EMBL" id="UXAW01000092">
    <property type="protein sequence ID" value="VDC32515.1"/>
    <property type="molecule type" value="Genomic_DNA"/>
</dbReference>
<accession>A0A3P5XCU1</accession>